<dbReference type="EMBL" id="MN739683">
    <property type="protein sequence ID" value="QHT20887.1"/>
    <property type="molecule type" value="Genomic_DNA"/>
</dbReference>
<evidence type="ECO:0000256" key="1">
    <source>
        <dbReference type="SAM" id="Phobius"/>
    </source>
</evidence>
<proteinExistence type="predicted"/>
<name>A0A6C0DVL9_9ZZZZ</name>
<accession>A0A6C0DVL9</accession>
<keyword evidence="1" id="KW-1133">Transmembrane helix</keyword>
<evidence type="ECO:0000313" key="2">
    <source>
        <dbReference type="EMBL" id="QHT20887.1"/>
    </source>
</evidence>
<keyword evidence="1" id="KW-0472">Membrane</keyword>
<keyword evidence="1" id="KW-0812">Transmembrane</keyword>
<reference evidence="2" key="1">
    <citation type="journal article" date="2020" name="Nature">
        <title>Giant virus diversity and host interactions through global metagenomics.</title>
        <authorList>
            <person name="Schulz F."/>
            <person name="Roux S."/>
            <person name="Paez-Espino D."/>
            <person name="Jungbluth S."/>
            <person name="Walsh D.A."/>
            <person name="Denef V.J."/>
            <person name="McMahon K.D."/>
            <person name="Konstantinidis K.T."/>
            <person name="Eloe-Fadrosh E.A."/>
            <person name="Kyrpides N.C."/>
            <person name="Woyke T."/>
        </authorList>
    </citation>
    <scope>NUCLEOTIDE SEQUENCE</scope>
    <source>
        <strain evidence="2">GVMAG-M-3300023174-75</strain>
    </source>
</reference>
<protein>
    <submittedName>
        <fullName evidence="2">Uncharacterized protein</fullName>
    </submittedName>
</protein>
<organism evidence="2">
    <name type="scientific">viral metagenome</name>
    <dbReference type="NCBI Taxonomy" id="1070528"/>
    <lineage>
        <taxon>unclassified sequences</taxon>
        <taxon>metagenomes</taxon>
        <taxon>organismal metagenomes</taxon>
    </lineage>
</organism>
<sequence length="322" mass="37261">MEELLMEELLMEDLLMYKSALISYPLNNSCAFNVNDYFNEIVHIDYGLDFCLAYISETITLFAILTVSFTFSILFVSNCVYKTMIDDFVEKYNSNKSLYEYDAYFYKLLDEYDSKEKTDLSCAYLNSLGNKYIKEVTPCGVVIITYNAENNSFDYYCKKSNTLSFNYLEVVSRIYVVNYDCKSIYNDNYDNLMLYYNIKYGSTRNDDYLKTSDSDHDSNNVEKSSNVFFSKKVTSSKNTELYNFVSNKYKYKGTLDDFTNYCKSNSLTICNQDICGCFFSLEKTLLLPSSLSSSSSLPLNNANPGFNNVISFKTFKTFNKTL</sequence>
<dbReference type="AlphaFoldDB" id="A0A6C0DVL9"/>
<feature type="transmembrane region" description="Helical" evidence="1">
    <location>
        <begin position="59"/>
        <end position="81"/>
    </location>
</feature>